<dbReference type="CDD" id="cd23165">
    <property type="entry name" value="Prefoldin_4"/>
    <property type="match status" value="1"/>
</dbReference>
<dbReference type="GO" id="GO:0009409">
    <property type="term" value="P:response to cold"/>
    <property type="evidence" value="ECO:0007669"/>
    <property type="project" value="UniProtKB-ARBA"/>
</dbReference>
<protein>
    <recommendedName>
        <fullName evidence="3">Prefoldin subunit 4</fullName>
    </recommendedName>
</protein>
<dbReference type="PANTHER" id="PTHR21100">
    <property type="entry name" value="PREFOLDIN SUBUNIT 4"/>
    <property type="match status" value="1"/>
</dbReference>
<evidence type="ECO:0000256" key="1">
    <source>
        <dbReference type="ARBA" id="ARBA00008045"/>
    </source>
</evidence>
<gene>
    <name evidence="5" type="ORF">MSP1401_LOCUS11993</name>
</gene>
<dbReference type="GO" id="GO:0006457">
    <property type="term" value="P:protein folding"/>
    <property type="evidence" value="ECO:0007669"/>
    <property type="project" value="UniProtKB-UniRule"/>
</dbReference>
<dbReference type="PANTHER" id="PTHR21100:SF9">
    <property type="entry name" value="PREFOLDIN SUBUNIT 4"/>
    <property type="match status" value="1"/>
</dbReference>
<comment type="similarity">
    <text evidence="1 3">Belongs to the prefoldin subunit beta family.</text>
</comment>
<dbReference type="EMBL" id="HBEN01014382">
    <property type="protein sequence ID" value="CAD8451063.1"/>
    <property type="molecule type" value="Transcribed_RNA"/>
</dbReference>
<keyword evidence="2 3" id="KW-0143">Chaperone</keyword>
<dbReference type="GO" id="GO:0051082">
    <property type="term" value="F:unfolded protein binding"/>
    <property type="evidence" value="ECO:0007669"/>
    <property type="project" value="InterPro"/>
</dbReference>
<evidence type="ECO:0000256" key="3">
    <source>
        <dbReference type="PIRNR" id="PIRNR016477"/>
    </source>
</evidence>
<dbReference type="Pfam" id="PF01920">
    <property type="entry name" value="Prefoldin_2"/>
    <property type="match status" value="1"/>
</dbReference>
<comment type="subunit">
    <text evidence="3">Heterohexamer of two PFD-alpha type and four PFD-beta type subunits.</text>
</comment>
<dbReference type="InterPro" id="IPR002777">
    <property type="entry name" value="PFD_beta-like"/>
</dbReference>
<dbReference type="SUPFAM" id="SSF46579">
    <property type="entry name" value="Prefoldin"/>
    <property type="match status" value="1"/>
</dbReference>
<comment type="function">
    <text evidence="3">Binds specifically to cytosolic chaperonin (c-CPN) and transfers target proteins to it. Binds to nascent polypeptide chain and promotes folding in an environment in which there are many competing pathways for nonnative proteins.</text>
</comment>
<sequence>MSEGKAEEVTWEDQQHICAFGRFNTRVHEVNAELRAKAKMAEDLEEASNELIVTDEDAVRFGVGETFVLVENDDAESMLDTLLGETKKEVDALEAEKKELQGAMAELKEKLYKKFGNSINLEE</sequence>
<dbReference type="GO" id="GO:0005737">
    <property type="term" value="C:cytoplasm"/>
    <property type="evidence" value="ECO:0007669"/>
    <property type="project" value="TreeGrafter"/>
</dbReference>
<name>A0A7S0DD37_MICPS</name>
<dbReference type="InterPro" id="IPR016661">
    <property type="entry name" value="PFDN4"/>
</dbReference>
<organism evidence="5">
    <name type="scientific">Micromonas pusilla</name>
    <name type="common">Picoplanktonic green alga</name>
    <name type="synonym">Chromulina pusilla</name>
    <dbReference type="NCBI Taxonomy" id="38833"/>
    <lineage>
        <taxon>Eukaryota</taxon>
        <taxon>Viridiplantae</taxon>
        <taxon>Chlorophyta</taxon>
        <taxon>Mamiellophyceae</taxon>
        <taxon>Mamiellales</taxon>
        <taxon>Mamiellaceae</taxon>
        <taxon>Micromonas</taxon>
    </lineage>
</organism>
<dbReference type="PIRSF" id="PIRSF016477">
    <property type="entry name" value="Prefoldin_subunit_4"/>
    <property type="match status" value="1"/>
</dbReference>
<proteinExistence type="inferred from homology"/>
<evidence type="ECO:0000256" key="2">
    <source>
        <dbReference type="ARBA" id="ARBA00023186"/>
    </source>
</evidence>
<accession>A0A7S0DD37</accession>
<evidence type="ECO:0000313" key="5">
    <source>
        <dbReference type="EMBL" id="CAD8451063.1"/>
    </source>
</evidence>
<feature type="coiled-coil region" evidence="4">
    <location>
        <begin position="83"/>
        <end position="113"/>
    </location>
</feature>
<dbReference type="GO" id="GO:0016272">
    <property type="term" value="C:prefoldin complex"/>
    <property type="evidence" value="ECO:0007669"/>
    <property type="project" value="UniProtKB-UniRule"/>
</dbReference>
<dbReference type="Gene3D" id="1.10.287.370">
    <property type="match status" value="1"/>
</dbReference>
<keyword evidence="4" id="KW-0175">Coiled coil</keyword>
<dbReference type="AlphaFoldDB" id="A0A7S0DD37"/>
<dbReference type="InterPro" id="IPR009053">
    <property type="entry name" value="Prefoldin"/>
</dbReference>
<reference evidence="5" key="1">
    <citation type="submission" date="2021-01" db="EMBL/GenBank/DDBJ databases">
        <authorList>
            <person name="Corre E."/>
            <person name="Pelletier E."/>
            <person name="Niang G."/>
            <person name="Scheremetjew M."/>
            <person name="Finn R."/>
            <person name="Kale V."/>
            <person name="Holt S."/>
            <person name="Cochrane G."/>
            <person name="Meng A."/>
            <person name="Brown T."/>
            <person name="Cohen L."/>
        </authorList>
    </citation>
    <scope>NUCLEOTIDE SEQUENCE</scope>
    <source>
        <strain evidence="5">CCAC1681</strain>
    </source>
</reference>
<evidence type="ECO:0000256" key="4">
    <source>
        <dbReference type="SAM" id="Coils"/>
    </source>
</evidence>